<reference evidence="1 2" key="1">
    <citation type="journal article" date="2023" name="Life. Sci Alliance">
        <title>Evolutionary insights into 3D genome organization and epigenetic landscape of Vigna mungo.</title>
        <authorList>
            <person name="Junaid A."/>
            <person name="Singh B."/>
            <person name="Bhatia S."/>
        </authorList>
    </citation>
    <scope>NUCLEOTIDE SEQUENCE [LARGE SCALE GENOMIC DNA]</scope>
    <source>
        <strain evidence="1">Urdbean</strain>
    </source>
</reference>
<dbReference type="AlphaFoldDB" id="A0AAQ3MUE8"/>
<dbReference type="EMBL" id="CP144692">
    <property type="protein sequence ID" value="WVY97054.1"/>
    <property type="molecule type" value="Genomic_DNA"/>
</dbReference>
<keyword evidence="2" id="KW-1185">Reference proteome</keyword>
<sequence length="146" mass="16601">MPSSFCFKFQISLSLIDSHSFLSYLENNELPTVFTAKGNPSHFSMISFPISNSSGCFFSSPSSKANFTNSERESFSERHPRRYKFDDLVRIMTATAWLRVVTRTLLPLTPTSIISFNSCHRAGSSFHTSSNISKNFLPSSFFLRRF</sequence>
<organism evidence="1 2">
    <name type="scientific">Vigna mungo</name>
    <name type="common">Black gram</name>
    <name type="synonym">Phaseolus mungo</name>
    <dbReference type="NCBI Taxonomy" id="3915"/>
    <lineage>
        <taxon>Eukaryota</taxon>
        <taxon>Viridiplantae</taxon>
        <taxon>Streptophyta</taxon>
        <taxon>Embryophyta</taxon>
        <taxon>Tracheophyta</taxon>
        <taxon>Spermatophyta</taxon>
        <taxon>Magnoliopsida</taxon>
        <taxon>eudicotyledons</taxon>
        <taxon>Gunneridae</taxon>
        <taxon>Pentapetalae</taxon>
        <taxon>rosids</taxon>
        <taxon>fabids</taxon>
        <taxon>Fabales</taxon>
        <taxon>Fabaceae</taxon>
        <taxon>Papilionoideae</taxon>
        <taxon>50 kb inversion clade</taxon>
        <taxon>NPAAA clade</taxon>
        <taxon>indigoferoid/millettioid clade</taxon>
        <taxon>Phaseoleae</taxon>
        <taxon>Vigna</taxon>
    </lineage>
</organism>
<dbReference type="Proteomes" id="UP001374535">
    <property type="component" value="Chromosome 9"/>
</dbReference>
<evidence type="ECO:0000313" key="1">
    <source>
        <dbReference type="EMBL" id="WVY97054.1"/>
    </source>
</evidence>
<proteinExistence type="predicted"/>
<accession>A0AAQ3MUE8</accession>
<protein>
    <submittedName>
        <fullName evidence="1">Uncharacterized protein</fullName>
    </submittedName>
</protein>
<evidence type="ECO:0000313" key="2">
    <source>
        <dbReference type="Proteomes" id="UP001374535"/>
    </source>
</evidence>
<gene>
    <name evidence="1" type="ORF">V8G54_029205</name>
</gene>
<name>A0AAQ3MUE8_VIGMU</name>